<dbReference type="Proteomes" id="UP000660729">
    <property type="component" value="Unassembled WGS sequence"/>
</dbReference>
<comment type="subcellular location">
    <subcellularLocation>
        <location evidence="2">Chromosome</location>
        <location evidence="2">Telomere</location>
    </subcellularLocation>
    <subcellularLocation>
        <location evidence="1 19">Nucleus</location>
    </subcellularLocation>
</comment>
<dbReference type="Pfam" id="PF03731">
    <property type="entry name" value="Ku_N"/>
    <property type="match status" value="1"/>
</dbReference>
<dbReference type="InterPro" id="IPR036494">
    <property type="entry name" value="Ku_C_sf"/>
</dbReference>
<dbReference type="GO" id="GO:0005524">
    <property type="term" value="F:ATP binding"/>
    <property type="evidence" value="ECO:0007669"/>
    <property type="project" value="UniProtKB-UniRule"/>
</dbReference>
<protein>
    <recommendedName>
        <fullName evidence="5 19">ATP-dependent DNA helicase II subunit 2</fullName>
        <ecNumber evidence="4 19">3.6.4.12</ecNumber>
    </recommendedName>
</protein>
<keyword evidence="16 19" id="KW-0539">Nucleus</keyword>
<keyword evidence="7 19" id="KW-0547">Nucleotide-binding</keyword>
<evidence type="ECO:0000256" key="14">
    <source>
        <dbReference type="ARBA" id="ARBA00023172"/>
    </source>
</evidence>
<dbReference type="SMART" id="SM00559">
    <property type="entry name" value="Ku78"/>
    <property type="match status" value="1"/>
</dbReference>
<dbReference type="GO" id="GO:0003690">
    <property type="term" value="F:double-stranded DNA binding"/>
    <property type="evidence" value="ECO:0007669"/>
    <property type="project" value="TreeGrafter"/>
</dbReference>
<keyword evidence="11 19" id="KW-0067">ATP-binding</keyword>
<dbReference type="FunFam" id="1.10.1600.10:FF:000002">
    <property type="entry name" value="X-ray repair cross-complementing protein 5"/>
    <property type="match status" value="1"/>
</dbReference>
<evidence type="ECO:0000256" key="12">
    <source>
        <dbReference type="ARBA" id="ARBA00022895"/>
    </source>
</evidence>
<evidence type="ECO:0000313" key="23">
    <source>
        <dbReference type="Proteomes" id="UP000660729"/>
    </source>
</evidence>
<dbReference type="SUPFAM" id="SSF101420">
    <property type="entry name" value="C-terminal domain of Ku80"/>
    <property type="match status" value="1"/>
</dbReference>
<dbReference type="Pfam" id="PF08785">
    <property type="entry name" value="Ku_PK_bind"/>
    <property type="match status" value="1"/>
</dbReference>
<dbReference type="FunFam" id="3.40.50.410:FF:000073">
    <property type="entry name" value="ATP-dependent DNA helicase II subunit 2"/>
    <property type="match status" value="1"/>
</dbReference>
<dbReference type="InterPro" id="IPR024193">
    <property type="entry name" value="Ku80"/>
</dbReference>
<dbReference type="PIRSF" id="PIRSF016570">
    <property type="entry name" value="Ku80"/>
    <property type="match status" value="1"/>
</dbReference>
<dbReference type="PANTHER" id="PTHR12604:SF4">
    <property type="entry name" value="X-RAY REPAIR CROSS-COMPLEMENTING PROTEIN 5"/>
    <property type="match status" value="1"/>
</dbReference>
<evidence type="ECO:0000256" key="3">
    <source>
        <dbReference type="ARBA" id="ARBA00007726"/>
    </source>
</evidence>
<evidence type="ECO:0000259" key="21">
    <source>
        <dbReference type="PROSITE" id="PS50234"/>
    </source>
</evidence>
<keyword evidence="10 19" id="KW-0347">Helicase</keyword>
<keyword evidence="23" id="KW-1185">Reference proteome</keyword>
<sequence length="730" mass="81950">MANKEATVYIIDVGRSMGEKAHGRTQTNLEWALEYFWDNITTTVQTGRKLAMAGVIGLRTDDTDNELANDDDSYNNISVFKPISQVIMSDIRRLREQLTVSKTDSGDAVSALALAIQMIAETCKKLQYKRKIVLITDALSPMDTDDLSHFTKKIKEDNMELVILGVDFDDAEYGFKEEDKNSLKASNEAILKQFCDDCDGAFGTLAQAVNELQIPRLKITKGTPTRTILTLGNPEQYDDALTIEVERYIKTMRASAPSASKFVVREGVQHPTQSSATLSNGSAQAPEGGDGLAAVRTARSYQVDDENAPGGKKDVEPDELSKGYEYGRTAVHISESDQNVTTFETKPGLEILGFVDRNQYHRYLDMSRSQMIVAKRTDEKASMALSSLIHALYELESLAIARMVPKANSQPKLIVLSPNIESDFECLYDTELPFNEDVRNYKFPPLDRVLTVSGKQLKVHRNLPEEDLLDAMSDYVDNMDLSKANTEDPDEPSEYAAMDDTYNPVIHKLTQAIKHRAVHPDDEPPEPYHIITKYSQPPEHLVEQSKTALDKVIAAGNVKKVPPKARGKRWGRKDAPKPLSDLDVAALLAQDPKRKAKKIDPKNAIPEFKQMLQKADDIPEIYEACKQLKFIILDWAKHSIGESNTGRVVEGIRVMREEIIEFEEPAAFNDVLKEIKKKMLGGELGGDRKEMWYRIRVNKLRPIDKKESAQSDFTEEEAKAFLSMNTKLPE</sequence>
<keyword evidence="13 19" id="KW-0238">DNA-binding</keyword>
<dbReference type="GO" id="GO:0000723">
    <property type="term" value="P:telomere maintenance"/>
    <property type="evidence" value="ECO:0007669"/>
    <property type="project" value="InterPro"/>
</dbReference>
<evidence type="ECO:0000256" key="13">
    <source>
        <dbReference type="ARBA" id="ARBA00023125"/>
    </source>
</evidence>
<comment type="function">
    <text evidence="17">Single-stranded DNA-dependent ATP-dependent helicase. Involved in non-homologous end joining (NHEJ) DNA double strand break repair. DNA-binding is sequence-independent but has a high affinity to nicks in double-stranded DNA and to the ends of duplex DNA. Binds to naturally occurring chromosomal ends, and therefore provides chromosomal end protection. Required also for telomere recombination to repair telomeric ends in the absence of telomerase. KU70, of the KU70/KU80 heterodimer, binds to the stem loop of TLC1, the RNA component of telomerase. Involved in telomere maintenance. Interacts with telomeric repeats and subtelomeric sequences thereby controlling telomere length and protecting against subtelomeric rearrangement. Maintains telomeric chromatin, which is involved in silencing the expression of genes located at the telomere. Required for mating-type switching.</text>
</comment>
<dbReference type="GO" id="GO:0016787">
    <property type="term" value="F:hydrolase activity"/>
    <property type="evidence" value="ECO:0007669"/>
    <property type="project" value="UniProtKB-KW"/>
</dbReference>
<dbReference type="OrthoDB" id="30826at2759"/>
<dbReference type="EC" id="3.6.4.12" evidence="4 19"/>
<evidence type="ECO:0000256" key="16">
    <source>
        <dbReference type="ARBA" id="ARBA00023242"/>
    </source>
</evidence>
<comment type="similarity">
    <text evidence="3 19">Belongs to the ku80 family.</text>
</comment>
<dbReference type="SUPFAM" id="SSF100939">
    <property type="entry name" value="SPOC domain-like"/>
    <property type="match status" value="1"/>
</dbReference>
<dbReference type="InterPro" id="IPR006164">
    <property type="entry name" value="DNA_bd_Ku70/Ku80"/>
</dbReference>
<evidence type="ECO:0000256" key="8">
    <source>
        <dbReference type="ARBA" id="ARBA00022763"/>
    </source>
</evidence>
<dbReference type="GO" id="GO:0003684">
    <property type="term" value="F:damaged DNA binding"/>
    <property type="evidence" value="ECO:0007669"/>
    <property type="project" value="InterPro"/>
</dbReference>
<evidence type="ECO:0000256" key="20">
    <source>
        <dbReference type="SAM" id="MobiDB-lite"/>
    </source>
</evidence>
<dbReference type="EMBL" id="JABCIY010000025">
    <property type="protein sequence ID" value="KAF7196411.1"/>
    <property type="molecule type" value="Genomic_DNA"/>
</dbReference>
<reference evidence="22" key="1">
    <citation type="submission" date="2020-04" db="EMBL/GenBank/DDBJ databases">
        <title>Draft genome resource of the tomato pathogen Pseudocercospora fuligena.</title>
        <authorList>
            <person name="Zaccaron A."/>
        </authorList>
    </citation>
    <scope>NUCLEOTIDE SEQUENCE</scope>
    <source>
        <strain evidence="22">PF001</strain>
    </source>
</reference>
<keyword evidence="9 19" id="KW-0378">Hydrolase</keyword>
<dbReference type="Gene3D" id="2.40.290.10">
    <property type="match status" value="1"/>
</dbReference>
<evidence type="ECO:0000256" key="1">
    <source>
        <dbReference type="ARBA" id="ARBA00004123"/>
    </source>
</evidence>
<organism evidence="22 23">
    <name type="scientific">Pseudocercospora fuligena</name>
    <dbReference type="NCBI Taxonomy" id="685502"/>
    <lineage>
        <taxon>Eukaryota</taxon>
        <taxon>Fungi</taxon>
        <taxon>Dikarya</taxon>
        <taxon>Ascomycota</taxon>
        <taxon>Pezizomycotina</taxon>
        <taxon>Dothideomycetes</taxon>
        <taxon>Dothideomycetidae</taxon>
        <taxon>Mycosphaerellales</taxon>
        <taxon>Mycosphaerellaceae</taxon>
        <taxon>Pseudocercospora</taxon>
    </lineage>
</organism>
<evidence type="ECO:0000256" key="4">
    <source>
        <dbReference type="ARBA" id="ARBA00012551"/>
    </source>
</evidence>
<keyword evidence="15 19" id="KW-0234">DNA repair</keyword>
<evidence type="ECO:0000256" key="10">
    <source>
        <dbReference type="ARBA" id="ARBA00022806"/>
    </source>
</evidence>
<evidence type="ECO:0000256" key="6">
    <source>
        <dbReference type="ARBA" id="ARBA00022454"/>
    </source>
</evidence>
<evidence type="ECO:0000256" key="15">
    <source>
        <dbReference type="ARBA" id="ARBA00023204"/>
    </source>
</evidence>
<dbReference type="PROSITE" id="PS50234">
    <property type="entry name" value="VWFA"/>
    <property type="match status" value="1"/>
</dbReference>
<evidence type="ECO:0000256" key="18">
    <source>
        <dbReference type="ARBA" id="ARBA00047995"/>
    </source>
</evidence>
<dbReference type="Gene3D" id="3.40.50.410">
    <property type="entry name" value="von Willebrand factor, type A domain"/>
    <property type="match status" value="1"/>
</dbReference>
<dbReference type="InterPro" id="IPR005161">
    <property type="entry name" value="Ku_N"/>
</dbReference>
<evidence type="ECO:0000256" key="2">
    <source>
        <dbReference type="ARBA" id="ARBA00004574"/>
    </source>
</evidence>
<dbReference type="SUPFAM" id="SSF53300">
    <property type="entry name" value="vWA-like"/>
    <property type="match status" value="1"/>
</dbReference>
<keyword evidence="12" id="KW-0779">Telomere</keyword>
<comment type="catalytic activity">
    <reaction evidence="18 19">
        <text>ATP + H2O = ADP + phosphate + H(+)</text>
        <dbReference type="Rhea" id="RHEA:13065"/>
        <dbReference type="ChEBI" id="CHEBI:15377"/>
        <dbReference type="ChEBI" id="CHEBI:15378"/>
        <dbReference type="ChEBI" id="CHEBI:30616"/>
        <dbReference type="ChEBI" id="CHEBI:43474"/>
        <dbReference type="ChEBI" id="CHEBI:456216"/>
        <dbReference type="EC" id="3.6.4.12"/>
    </reaction>
</comment>
<evidence type="ECO:0000256" key="17">
    <source>
        <dbReference type="ARBA" id="ARBA00024890"/>
    </source>
</evidence>
<feature type="region of interest" description="Disordered" evidence="20">
    <location>
        <begin position="268"/>
        <end position="291"/>
    </location>
</feature>
<comment type="caution">
    <text evidence="22">The sequence shown here is derived from an EMBL/GenBank/DDBJ whole genome shotgun (WGS) entry which is preliminary data.</text>
</comment>
<evidence type="ECO:0000256" key="19">
    <source>
        <dbReference type="PIRNR" id="PIRNR016570"/>
    </source>
</evidence>
<feature type="domain" description="VWFA" evidence="21">
    <location>
        <begin position="6"/>
        <end position="212"/>
    </location>
</feature>
<dbReference type="GO" id="GO:0006303">
    <property type="term" value="P:double-strand break repair via nonhomologous end joining"/>
    <property type="evidence" value="ECO:0007669"/>
    <property type="project" value="InterPro"/>
</dbReference>
<keyword evidence="8 19" id="KW-0227">DNA damage</keyword>
<keyword evidence="14 19" id="KW-0233">DNA recombination</keyword>
<dbReference type="GO" id="GO:0043564">
    <property type="term" value="C:Ku70:Ku80 complex"/>
    <property type="evidence" value="ECO:0007669"/>
    <property type="project" value="InterPro"/>
</dbReference>
<dbReference type="GO" id="GO:0003678">
    <property type="term" value="F:DNA helicase activity"/>
    <property type="evidence" value="ECO:0007669"/>
    <property type="project" value="UniProtKB-EC"/>
</dbReference>
<dbReference type="Gene3D" id="1.10.1600.10">
    <property type="match status" value="1"/>
</dbReference>
<dbReference type="GO" id="GO:0006310">
    <property type="term" value="P:DNA recombination"/>
    <property type="evidence" value="ECO:0007669"/>
    <property type="project" value="UniProtKB-KW"/>
</dbReference>
<keyword evidence="6" id="KW-0158">Chromosome</keyword>
<evidence type="ECO:0000313" key="22">
    <source>
        <dbReference type="EMBL" id="KAF7196411.1"/>
    </source>
</evidence>
<proteinExistence type="inferred from homology"/>
<feature type="compositionally biased region" description="Polar residues" evidence="20">
    <location>
        <begin position="270"/>
        <end position="283"/>
    </location>
</feature>
<evidence type="ECO:0000256" key="11">
    <source>
        <dbReference type="ARBA" id="ARBA00022840"/>
    </source>
</evidence>
<accession>A0A8H6RQ66</accession>
<dbReference type="GO" id="GO:0000781">
    <property type="term" value="C:chromosome, telomeric region"/>
    <property type="evidence" value="ECO:0007669"/>
    <property type="project" value="UniProtKB-SubCell"/>
</dbReference>
<dbReference type="Pfam" id="PF02735">
    <property type="entry name" value="Ku"/>
    <property type="match status" value="1"/>
</dbReference>
<name>A0A8H6RQ66_9PEZI</name>
<dbReference type="Gene3D" id="1.25.40.240">
    <property type="entry name" value="Ku, C-terminal domain"/>
    <property type="match status" value="1"/>
</dbReference>
<dbReference type="InterPro" id="IPR016194">
    <property type="entry name" value="SPOC-like_C_dom_sf"/>
</dbReference>
<dbReference type="PANTHER" id="PTHR12604">
    <property type="entry name" value="KU AUTOANTIGEN DNA HELICASE"/>
    <property type="match status" value="1"/>
</dbReference>
<evidence type="ECO:0000256" key="7">
    <source>
        <dbReference type="ARBA" id="ARBA00022741"/>
    </source>
</evidence>
<dbReference type="InterPro" id="IPR002035">
    <property type="entry name" value="VWF_A"/>
</dbReference>
<dbReference type="GO" id="GO:0042162">
    <property type="term" value="F:telomeric DNA binding"/>
    <property type="evidence" value="ECO:0007669"/>
    <property type="project" value="InterPro"/>
</dbReference>
<evidence type="ECO:0000256" key="5">
    <source>
        <dbReference type="ARBA" id="ARBA00021792"/>
    </source>
</evidence>
<gene>
    <name evidence="22" type="ORF">HII31_02139</name>
</gene>
<evidence type="ECO:0000256" key="9">
    <source>
        <dbReference type="ARBA" id="ARBA00022801"/>
    </source>
</evidence>
<dbReference type="CDD" id="cd00873">
    <property type="entry name" value="KU80"/>
    <property type="match status" value="1"/>
</dbReference>
<dbReference type="InterPro" id="IPR014893">
    <property type="entry name" value="Ku_PK_bind"/>
</dbReference>
<dbReference type="InterPro" id="IPR036465">
    <property type="entry name" value="vWFA_dom_sf"/>
</dbReference>
<dbReference type="AlphaFoldDB" id="A0A8H6RQ66"/>